<protein>
    <submittedName>
        <fullName evidence="1">Uncharacterized protein</fullName>
    </submittedName>
</protein>
<sequence>MKKTVLTLVTLVMAIYLGVAQKGPTLKFSKATIPGKWKVESCKKESGETNYAKDSILWTFGQNGVAEIEGAGLPQMNDYYDVSYMMFNRDMIIILMRELKTVAKFTWQKFVVREISEDGNTLFLGNVSDTFLYKLKRVSDKNETVEVKKDMTRKDSKYTKYKKGS</sequence>
<accession>A0A2A4G5N2</accession>
<proteinExistence type="predicted"/>
<evidence type="ECO:0000313" key="1">
    <source>
        <dbReference type="EMBL" id="PCE63733.1"/>
    </source>
</evidence>
<reference evidence="1 2" key="1">
    <citation type="submission" date="2017-04" db="EMBL/GenBank/DDBJ databases">
        <title>A new member of the family Flavobacteriaceae isolated from ascidians.</title>
        <authorList>
            <person name="Chen L."/>
        </authorList>
    </citation>
    <scope>NUCLEOTIDE SEQUENCE [LARGE SCALE GENOMIC DNA]</scope>
    <source>
        <strain evidence="1 2">HQA918</strain>
    </source>
</reference>
<keyword evidence="2" id="KW-1185">Reference proteome</keyword>
<dbReference type="Proteomes" id="UP000219559">
    <property type="component" value="Unassembled WGS sequence"/>
</dbReference>
<evidence type="ECO:0000313" key="2">
    <source>
        <dbReference type="Proteomes" id="UP000219559"/>
    </source>
</evidence>
<name>A0A2A4G5N2_9FLAO</name>
<comment type="caution">
    <text evidence="1">The sequence shown here is derived from an EMBL/GenBank/DDBJ whole genome shotgun (WGS) entry which is preliminary data.</text>
</comment>
<dbReference type="EMBL" id="NBWU01000004">
    <property type="protein sequence ID" value="PCE63733.1"/>
    <property type="molecule type" value="Genomic_DNA"/>
</dbReference>
<dbReference type="RefSeq" id="WP_097442449.1">
    <property type="nucleotide sequence ID" value="NZ_NBWU01000004.1"/>
</dbReference>
<gene>
    <name evidence="1" type="ORF">B7P33_10680</name>
</gene>
<organism evidence="1 2">
    <name type="scientific">Sediminicola luteus</name>
    <dbReference type="NCBI Taxonomy" id="319238"/>
    <lineage>
        <taxon>Bacteria</taxon>
        <taxon>Pseudomonadati</taxon>
        <taxon>Bacteroidota</taxon>
        <taxon>Flavobacteriia</taxon>
        <taxon>Flavobacteriales</taxon>
        <taxon>Flavobacteriaceae</taxon>
        <taxon>Sediminicola</taxon>
    </lineage>
</organism>
<dbReference type="AlphaFoldDB" id="A0A2A4G5N2"/>